<dbReference type="RefSeq" id="WP_256708906.1">
    <property type="nucleotide sequence ID" value="NZ_CP101914.1"/>
</dbReference>
<proteinExistence type="predicted"/>
<keyword evidence="2" id="KW-1185">Reference proteome</keyword>
<name>A0ABY5JVT1_9BACI</name>
<organism evidence="1 2">
    <name type="scientific">Oceanobacillus jeddahense</name>
    <dbReference type="NCBI Taxonomy" id="1462527"/>
    <lineage>
        <taxon>Bacteria</taxon>
        <taxon>Bacillati</taxon>
        <taxon>Bacillota</taxon>
        <taxon>Bacilli</taxon>
        <taxon>Bacillales</taxon>
        <taxon>Bacillaceae</taxon>
        <taxon>Oceanobacillus</taxon>
    </lineage>
</organism>
<dbReference type="Proteomes" id="UP001059773">
    <property type="component" value="Chromosome"/>
</dbReference>
<sequence length="63" mass="7177">MVTASLDLVYKNPDIGAVLLECSDLPPYAKDIQSHVQLPVYDFITLIKWIHHSTSHKPYHGFI</sequence>
<protein>
    <submittedName>
        <fullName evidence="1">Uncharacterized protein</fullName>
    </submittedName>
</protein>
<gene>
    <name evidence="1" type="ORF">NP439_04155</name>
</gene>
<accession>A0ABY5JVT1</accession>
<evidence type="ECO:0000313" key="1">
    <source>
        <dbReference type="EMBL" id="UUI03895.1"/>
    </source>
</evidence>
<reference evidence="1" key="1">
    <citation type="submission" date="2022-07" db="EMBL/GenBank/DDBJ databases">
        <title>FELIX.</title>
        <authorList>
            <person name="Wan K.H."/>
            <person name="Park S."/>
            <person name="Lawrence Q."/>
            <person name="Eichenberger J.P."/>
            <person name="Booth B.W."/>
            <person name="Piaggio A.J."/>
            <person name="Chandler J.C."/>
            <person name="Franklin A.B."/>
            <person name="Celniker S.E."/>
        </authorList>
    </citation>
    <scope>NUCLEOTIDE SEQUENCE</scope>
    <source>
        <strain evidence="1">QA-1986 374</strain>
    </source>
</reference>
<dbReference type="EMBL" id="CP101914">
    <property type="protein sequence ID" value="UUI03895.1"/>
    <property type="molecule type" value="Genomic_DNA"/>
</dbReference>
<evidence type="ECO:0000313" key="2">
    <source>
        <dbReference type="Proteomes" id="UP001059773"/>
    </source>
</evidence>